<feature type="domain" description="Secretion system C-terminal sorting" evidence="6">
    <location>
        <begin position="307"/>
        <end position="372"/>
    </location>
</feature>
<dbReference type="AlphaFoldDB" id="A0A137RHK9"/>
<dbReference type="SUPFAM" id="SSF52058">
    <property type="entry name" value="L domain-like"/>
    <property type="match status" value="2"/>
</dbReference>
<dbReference type="InterPro" id="IPR036941">
    <property type="entry name" value="Rcpt_L-dom_sf"/>
</dbReference>
<evidence type="ECO:0000313" key="8">
    <source>
        <dbReference type="Proteomes" id="UP000070138"/>
    </source>
</evidence>
<evidence type="ECO:0000256" key="5">
    <source>
        <dbReference type="ARBA" id="ARBA00023180"/>
    </source>
</evidence>
<evidence type="ECO:0000256" key="2">
    <source>
        <dbReference type="ARBA" id="ARBA00022512"/>
    </source>
</evidence>
<dbReference type="STRING" id="1548749.LS48_07800"/>
<dbReference type="OrthoDB" id="1405746at2"/>
<dbReference type="PANTHER" id="PTHR31018:SF3">
    <property type="entry name" value="RECEPTOR PROTEIN-TYROSINE KINASE"/>
    <property type="match status" value="1"/>
</dbReference>
<dbReference type="NCBIfam" id="TIGR04183">
    <property type="entry name" value="Por_Secre_tail"/>
    <property type="match status" value="1"/>
</dbReference>
<reference evidence="7 8" key="2">
    <citation type="journal article" date="2016" name="Int. J. Syst. Evol. Microbiol.">
        <title>Vitellibacter aquimaris sp. nov., a marine bacterium isolated from seawater.</title>
        <authorList>
            <person name="Thevarajoo S."/>
            <person name="Selvaratnam C."/>
            <person name="Goh K.M."/>
            <person name="Hong K.W."/>
            <person name="Chan X.Y."/>
            <person name="Chan K.G."/>
            <person name="Chong C.S."/>
        </authorList>
    </citation>
    <scope>NUCLEOTIDE SEQUENCE [LARGE SCALE GENOMIC DNA]</scope>
    <source>
        <strain evidence="7 8">D-24</strain>
    </source>
</reference>
<sequence>MKKELFYVLLLVSFIGFGQCPNDDIYLTTQAEIDTFSSNFPNCTHLIKSLNIEGSDISNLNGLSQIQDVDEGIFIVNTNIENFSGLENIQNLSSSLIITENNSLVNFEGLQNLETITGQFAIALNGQIINFTGLNSLYSVGNGSDLGVLINSNDSLVSLDGLANLTQIYGSFRVEKNDLLENFGGLVNLESICGWLGILDNDMLETLNGLENLLYCEDYISITGNASLSSVSSLVNLDSSAIIGVIVEDNPLLSFCSIAPICDAIVNPNTDVIINYNLAGCNSVPEVEAQCNLSITEADPSENLSFFPNPVSSILNIETPKNISFKKATVYSTLGKPILETSENRINFETLSAGIYFVEVISDKGVVTKKIVKQ</sequence>
<keyword evidence="8" id="KW-1185">Reference proteome</keyword>
<name>A0A137RHK9_9FLAO</name>
<comment type="subcellular location">
    <subcellularLocation>
        <location evidence="1">Secreted</location>
        <location evidence="1">Cell wall</location>
    </subcellularLocation>
</comment>
<dbReference type="GO" id="GO:0030313">
    <property type="term" value="C:cell envelope"/>
    <property type="evidence" value="ECO:0007669"/>
    <property type="project" value="UniProtKB-SubCell"/>
</dbReference>
<dbReference type="RefSeq" id="WP_131807707.1">
    <property type="nucleotide sequence ID" value="NZ_JRWG01000004.1"/>
</dbReference>
<keyword evidence="2" id="KW-0134">Cell wall</keyword>
<dbReference type="InterPro" id="IPR051648">
    <property type="entry name" value="CWI-Assembly_Regulator"/>
</dbReference>
<comment type="caution">
    <text evidence="7">The sequence shown here is derived from an EMBL/GenBank/DDBJ whole genome shotgun (WGS) entry which is preliminary data.</text>
</comment>
<dbReference type="Gene3D" id="3.80.20.20">
    <property type="entry name" value="Receptor L-domain"/>
    <property type="match status" value="2"/>
</dbReference>
<evidence type="ECO:0000313" key="7">
    <source>
        <dbReference type="EMBL" id="KXN98977.1"/>
    </source>
</evidence>
<evidence type="ECO:0000256" key="1">
    <source>
        <dbReference type="ARBA" id="ARBA00004191"/>
    </source>
</evidence>
<keyword evidence="3" id="KW-0964">Secreted</keyword>
<keyword evidence="5" id="KW-0325">Glycoprotein</keyword>
<dbReference type="InterPro" id="IPR026444">
    <property type="entry name" value="Secre_tail"/>
</dbReference>
<dbReference type="Pfam" id="PF18962">
    <property type="entry name" value="Por_Secre_tail"/>
    <property type="match status" value="1"/>
</dbReference>
<evidence type="ECO:0000259" key="6">
    <source>
        <dbReference type="Pfam" id="PF18962"/>
    </source>
</evidence>
<organism evidence="7 8">
    <name type="scientific">Aequorivita aquimaris</name>
    <dbReference type="NCBI Taxonomy" id="1548749"/>
    <lineage>
        <taxon>Bacteria</taxon>
        <taxon>Pseudomonadati</taxon>
        <taxon>Bacteroidota</taxon>
        <taxon>Flavobacteriia</taxon>
        <taxon>Flavobacteriales</taxon>
        <taxon>Flavobacteriaceae</taxon>
        <taxon>Aequorivita</taxon>
    </lineage>
</organism>
<keyword evidence="4" id="KW-0732">Signal</keyword>
<dbReference type="EMBL" id="JRWG01000004">
    <property type="protein sequence ID" value="KXN98977.1"/>
    <property type="molecule type" value="Genomic_DNA"/>
</dbReference>
<accession>A0A137RHK9</accession>
<dbReference type="PANTHER" id="PTHR31018">
    <property type="entry name" value="SPORULATION-SPECIFIC PROTEIN-RELATED"/>
    <property type="match status" value="1"/>
</dbReference>
<dbReference type="Proteomes" id="UP000070138">
    <property type="component" value="Unassembled WGS sequence"/>
</dbReference>
<reference evidence="8" key="1">
    <citation type="submission" date="2014-10" db="EMBL/GenBank/DDBJ databases">
        <title>Genome sequencing of Vitellibacter sp. D-24.</title>
        <authorList>
            <person name="Thevarajoo S."/>
            <person name="Selvaratnam C."/>
            <person name="Goh K.M."/>
            <person name="Chong C.S."/>
        </authorList>
    </citation>
    <scope>NUCLEOTIDE SEQUENCE [LARGE SCALE GENOMIC DNA]</scope>
    <source>
        <strain evidence="8">D-24</strain>
    </source>
</reference>
<protein>
    <recommendedName>
        <fullName evidence="6">Secretion system C-terminal sorting domain-containing protein</fullName>
    </recommendedName>
</protein>
<evidence type="ECO:0000256" key="3">
    <source>
        <dbReference type="ARBA" id="ARBA00022525"/>
    </source>
</evidence>
<evidence type="ECO:0000256" key="4">
    <source>
        <dbReference type="ARBA" id="ARBA00022729"/>
    </source>
</evidence>
<gene>
    <name evidence="7" type="ORF">LS48_07800</name>
</gene>
<proteinExistence type="predicted"/>